<protein>
    <submittedName>
        <fullName evidence="2">Membrane protein</fullName>
    </submittedName>
</protein>
<reference evidence="2" key="1">
    <citation type="submission" date="2023-03" db="EMBL/GenBank/DDBJ databases">
        <title>Actinoallomurus iriomotensis NBRC 103681.</title>
        <authorList>
            <person name="Ichikawa N."/>
            <person name="Sato H."/>
            <person name="Tonouchi N."/>
        </authorList>
    </citation>
    <scope>NUCLEOTIDE SEQUENCE</scope>
    <source>
        <strain evidence="2">NBRC 103681</strain>
    </source>
</reference>
<dbReference type="EMBL" id="BSTJ01000001">
    <property type="protein sequence ID" value="GLY73051.1"/>
    <property type="molecule type" value="Genomic_DNA"/>
</dbReference>
<keyword evidence="1" id="KW-0812">Transmembrane</keyword>
<dbReference type="RefSeq" id="WP_285618297.1">
    <property type="nucleotide sequence ID" value="NZ_BSTJ01000001.1"/>
</dbReference>
<feature type="transmembrane region" description="Helical" evidence="1">
    <location>
        <begin position="152"/>
        <end position="172"/>
    </location>
</feature>
<dbReference type="AlphaFoldDB" id="A0A9W6RBR6"/>
<name>A0A9W6RBR6_9ACTN</name>
<feature type="transmembrane region" description="Helical" evidence="1">
    <location>
        <begin position="6"/>
        <end position="31"/>
    </location>
</feature>
<proteinExistence type="predicted"/>
<sequence length="180" mass="18070">MSKILLIVHVLAAVLAVGPVAVAASMFPAAIRRAAAGSSLEAATEPALRSAAVPGTRAESAQGDARSAGYDGSAMAGARLLHRICRVYAVAGVAVPVFGFATAGAMHVTGDAWVIVSIVLTALAAAVLALLVLPRQRALLGGTITGNGPARLAMYTGVFNLLWAAVTILMIVRPGSSTGT</sequence>
<keyword evidence="1" id="KW-1133">Transmembrane helix</keyword>
<evidence type="ECO:0000256" key="1">
    <source>
        <dbReference type="SAM" id="Phobius"/>
    </source>
</evidence>
<evidence type="ECO:0000313" key="2">
    <source>
        <dbReference type="EMBL" id="GLY73051.1"/>
    </source>
</evidence>
<accession>A0A9W6RBR6</accession>
<dbReference type="Proteomes" id="UP001165135">
    <property type="component" value="Unassembled WGS sequence"/>
</dbReference>
<feature type="transmembrane region" description="Helical" evidence="1">
    <location>
        <begin position="87"/>
        <end position="106"/>
    </location>
</feature>
<keyword evidence="1" id="KW-0472">Membrane</keyword>
<gene>
    <name evidence="2" type="ORF">Airi01_013180</name>
</gene>
<comment type="caution">
    <text evidence="2">The sequence shown here is derived from an EMBL/GenBank/DDBJ whole genome shotgun (WGS) entry which is preliminary data.</text>
</comment>
<organism evidence="2 3">
    <name type="scientific">Actinoallomurus iriomotensis</name>
    <dbReference type="NCBI Taxonomy" id="478107"/>
    <lineage>
        <taxon>Bacteria</taxon>
        <taxon>Bacillati</taxon>
        <taxon>Actinomycetota</taxon>
        <taxon>Actinomycetes</taxon>
        <taxon>Streptosporangiales</taxon>
        <taxon>Thermomonosporaceae</taxon>
        <taxon>Actinoallomurus</taxon>
    </lineage>
</organism>
<feature type="transmembrane region" description="Helical" evidence="1">
    <location>
        <begin position="112"/>
        <end position="132"/>
    </location>
</feature>
<evidence type="ECO:0000313" key="3">
    <source>
        <dbReference type="Proteomes" id="UP001165135"/>
    </source>
</evidence>